<protein>
    <submittedName>
        <fullName evidence="1">Uncharacterized protein</fullName>
    </submittedName>
</protein>
<dbReference type="RefSeq" id="WP_309490317.1">
    <property type="nucleotide sequence ID" value="NZ_JAENIG010000007.1"/>
</dbReference>
<organism evidence="1 2">
    <name type="scientific">Oceaniferula flava</name>
    <dbReference type="NCBI Taxonomy" id="2800421"/>
    <lineage>
        <taxon>Bacteria</taxon>
        <taxon>Pseudomonadati</taxon>
        <taxon>Verrucomicrobiota</taxon>
        <taxon>Verrucomicrobiia</taxon>
        <taxon>Verrucomicrobiales</taxon>
        <taxon>Verrucomicrobiaceae</taxon>
        <taxon>Oceaniferula</taxon>
    </lineage>
</organism>
<sequence length="66" mass="7424">MSTIEAIEEAVERLSKNELAAFRDWFSTYEAATWDAQIERDIVSGKLEGLASEALADFRSGRTKEL</sequence>
<dbReference type="Proteomes" id="UP000634206">
    <property type="component" value="Unassembled WGS sequence"/>
</dbReference>
<reference evidence="1" key="1">
    <citation type="submission" date="2021-01" db="EMBL/GenBank/DDBJ databases">
        <title>Modified the classification status of verrucomicrobia.</title>
        <authorList>
            <person name="Feng X."/>
        </authorList>
    </citation>
    <scope>NUCLEOTIDE SEQUENCE</scope>
    <source>
        <strain evidence="1">5K15</strain>
    </source>
</reference>
<evidence type="ECO:0000313" key="1">
    <source>
        <dbReference type="EMBL" id="MBK1855706.1"/>
    </source>
</evidence>
<name>A0AAE2SCJ5_9BACT</name>
<proteinExistence type="predicted"/>
<dbReference type="EMBL" id="JAENIG010000007">
    <property type="protein sequence ID" value="MBK1855706.1"/>
    <property type="molecule type" value="Genomic_DNA"/>
</dbReference>
<keyword evidence="2" id="KW-1185">Reference proteome</keyword>
<gene>
    <name evidence="1" type="ORF">JIN83_12095</name>
</gene>
<dbReference type="AlphaFoldDB" id="A0AAE2SCJ5"/>
<evidence type="ECO:0000313" key="2">
    <source>
        <dbReference type="Proteomes" id="UP000634206"/>
    </source>
</evidence>
<comment type="caution">
    <text evidence="1">The sequence shown here is derived from an EMBL/GenBank/DDBJ whole genome shotgun (WGS) entry which is preliminary data.</text>
</comment>
<accession>A0AAE2SCJ5</accession>